<keyword evidence="4" id="KW-1185">Reference proteome</keyword>
<feature type="compositionally biased region" description="Low complexity" evidence="1">
    <location>
        <begin position="244"/>
        <end position="255"/>
    </location>
</feature>
<sequence length="289" mass="32851">MLGMLMWQSDVMMIEFLSSLRRNMAELRSLDAADCPECSGPPPMFRLPPPPRPPFLKEGTFCSEAPLAELEDCGNIPLIDVSYHNIPSLQSTALIVTCAIVLLLTTTTVFVVFWNYMTFKLSLDRYKPHDLQHEPFLLSDIKEPSRPRFLARPCFNIFGLSRVWQCLPTCCQTLEGPAASLIHAPLKETNDSRRAFVNQQPHPHQYRHYAVQHTDTAAMRTVNLQSDLTANHERFHYNCRSVSNNPHINNPRENNSQIKSPGRPSANSEHVMMLLSVAAQLTNKKPRFL</sequence>
<comment type="caution">
    <text evidence="3">The sequence shown here is derived from an EMBL/GenBank/DDBJ whole genome shotgun (WGS) entry which is preliminary data.</text>
</comment>
<gene>
    <name evidence="3" type="ORF">HICCMSTLAB_LOCUS12847</name>
</gene>
<name>A0A8J2HPA9_COTCN</name>
<keyword evidence="2" id="KW-0812">Transmembrane</keyword>
<evidence type="ECO:0000313" key="3">
    <source>
        <dbReference type="EMBL" id="CAG5107645.1"/>
    </source>
</evidence>
<evidence type="ECO:0000256" key="1">
    <source>
        <dbReference type="SAM" id="MobiDB-lite"/>
    </source>
</evidence>
<dbReference type="EMBL" id="CAJNRD030001124">
    <property type="protein sequence ID" value="CAG5107645.1"/>
    <property type="molecule type" value="Genomic_DNA"/>
</dbReference>
<dbReference type="OrthoDB" id="6424379at2759"/>
<protein>
    <submittedName>
        <fullName evidence="3">Uncharacterized protein</fullName>
    </submittedName>
</protein>
<keyword evidence="2" id="KW-0472">Membrane</keyword>
<keyword evidence="2" id="KW-1133">Transmembrane helix</keyword>
<feature type="region of interest" description="Disordered" evidence="1">
    <location>
        <begin position="240"/>
        <end position="266"/>
    </location>
</feature>
<evidence type="ECO:0000256" key="2">
    <source>
        <dbReference type="SAM" id="Phobius"/>
    </source>
</evidence>
<reference evidence="3" key="1">
    <citation type="submission" date="2021-04" db="EMBL/GenBank/DDBJ databases">
        <authorList>
            <person name="Chebbi M.A.C M."/>
        </authorList>
    </citation>
    <scope>NUCLEOTIDE SEQUENCE</scope>
</reference>
<accession>A0A8J2HPA9</accession>
<dbReference type="Proteomes" id="UP000786811">
    <property type="component" value="Unassembled WGS sequence"/>
</dbReference>
<dbReference type="AlphaFoldDB" id="A0A8J2HPA9"/>
<feature type="transmembrane region" description="Helical" evidence="2">
    <location>
        <begin position="93"/>
        <end position="117"/>
    </location>
</feature>
<evidence type="ECO:0000313" key="4">
    <source>
        <dbReference type="Proteomes" id="UP000786811"/>
    </source>
</evidence>
<organism evidence="3 4">
    <name type="scientific">Cotesia congregata</name>
    <name type="common">Parasitoid wasp</name>
    <name type="synonym">Apanteles congregatus</name>
    <dbReference type="NCBI Taxonomy" id="51543"/>
    <lineage>
        <taxon>Eukaryota</taxon>
        <taxon>Metazoa</taxon>
        <taxon>Ecdysozoa</taxon>
        <taxon>Arthropoda</taxon>
        <taxon>Hexapoda</taxon>
        <taxon>Insecta</taxon>
        <taxon>Pterygota</taxon>
        <taxon>Neoptera</taxon>
        <taxon>Endopterygota</taxon>
        <taxon>Hymenoptera</taxon>
        <taxon>Apocrita</taxon>
        <taxon>Ichneumonoidea</taxon>
        <taxon>Braconidae</taxon>
        <taxon>Microgastrinae</taxon>
        <taxon>Cotesia</taxon>
    </lineage>
</organism>
<proteinExistence type="predicted"/>